<dbReference type="InterPro" id="IPR013113">
    <property type="entry name" value="SIP_FAD-bd"/>
</dbReference>
<sequence>MAFSLTRSPRELVFRTARLTRREWLTSSYVRLRFEGADLRGFGSLGSDDHIRVFFPDSESAPDALTGLDPAAVRSVGISREYTPLSWDAEAGILDLEFVLHGDAGIAGPWAATAPVGATVGIGGPRGSLVLDGAPDGWFLAGDESALPAIKRFIGAMTADAVGQVVVEIPDAASEQDLATPEGVQLRWVHRGRAAEGSTLGLALDALTEADRPAGDIFAFIAAEQSVMKPGRALFFDRWGLDPATAVVKGYWKRGEAEYHAPH</sequence>
<accession>A0A2U1TC52</accession>
<dbReference type="InterPro" id="IPR007037">
    <property type="entry name" value="SIP_rossman_dom"/>
</dbReference>
<dbReference type="InterPro" id="IPR039374">
    <property type="entry name" value="SIP_fam"/>
</dbReference>
<dbReference type="Proteomes" id="UP000244962">
    <property type="component" value="Unassembled WGS sequence"/>
</dbReference>
<dbReference type="PANTHER" id="PTHR30157">
    <property type="entry name" value="FERRIC REDUCTASE, NADPH-DEPENDENT"/>
    <property type="match status" value="1"/>
</dbReference>
<gene>
    <name evidence="2" type="ORF">DF223_12225</name>
</gene>
<dbReference type="CDD" id="cd06193">
    <property type="entry name" value="siderophore_interacting"/>
    <property type="match status" value="1"/>
</dbReference>
<dbReference type="InterPro" id="IPR017938">
    <property type="entry name" value="Riboflavin_synthase-like_b-brl"/>
</dbReference>
<reference evidence="3" key="1">
    <citation type="submission" date="2018-04" db="EMBL/GenBank/DDBJ databases">
        <authorList>
            <person name="Liu S."/>
            <person name="Wang Z."/>
            <person name="Li J."/>
        </authorList>
    </citation>
    <scope>NUCLEOTIDE SEQUENCE [LARGE SCALE GENOMIC DNA]</scope>
    <source>
        <strain evidence="3">622</strain>
    </source>
</reference>
<evidence type="ECO:0000259" key="1">
    <source>
        <dbReference type="PROSITE" id="PS51384"/>
    </source>
</evidence>
<dbReference type="Gene3D" id="3.40.50.80">
    <property type="entry name" value="Nucleotide-binding domain of ferredoxin-NADP reductase (FNR) module"/>
    <property type="match status" value="1"/>
</dbReference>
<dbReference type="Pfam" id="PF04954">
    <property type="entry name" value="SIP"/>
    <property type="match status" value="1"/>
</dbReference>
<comment type="caution">
    <text evidence="2">The sequence shown here is derived from an EMBL/GenBank/DDBJ whole genome shotgun (WGS) entry which is preliminary data.</text>
</comment>
<name>A0A2U1TC52_9MICO</name>
<feature type="domain" description="FAD-binding FR-type" evidence="1">
    <location>
        <begin position="12"/>
        <end position="132"/>
    </location>
</feature>
<dbReference type="InterPro" id="IPR039261">
    <property type="entry name" value="FNR_nucleotide-bd"/>
</dbReference>
<dbReference type="EMBL" id="QEFB01000013">
    <property type="protein sequence ID" value="PWC06363.1"/>
    <property type="molecule type" value="Genomic_DNA"/>
</dbReference>
<dbReference type="PROSITE" id="PS51384">
    <property type="entry name" value="FAD_FR"/>
    <property type="match status" value="1"/>
</dbReference>
<dbReference type="Pfam" id="PF08021">
    <property type="entry name" value="FAD_binding_9"/>
    <property type="match status" value="1"/>
</dbReference>
<evidence type="ECO:0000313" key="2">
    <source>
        <dbReference type="EMBL" id="PWC06363.1"/>
    </source>
</evidence>
<dbReference type="PANTHER" id="PTHR30157:SF0">
    <property type="entry name" value="NADPH-DEPENDENT FERRIC-CHELATE REDUCTASE"/>
    <property type="match status" value="1"/>
</dbReference>
<proteinExistence type="predicted"/>
<organism evidence="2 3">
    <name type="scientific">Mycetocola zhujimingii</name>
    <dbReference type="NCBI Taxonomy" id="2079792"/>
    <lineage>
        <taxon>Bacteria</taxon>
        <taxon>Bacillati</taxon>
        <taxon>Actinomycetota</taxon>
        <taxon>Actinomycetes</taxon>
        <taxon>Micrococcales</taxon>
        <taxon>Microbacteriaceae</taxon>
        <taxon>Mycetocola</taxon>
    </lineage>
</organism>
<dbReference type="InterPro" id="IPR017927">
    <property type="entry name" value="FAD-bd_FR_type"/>
</dbReference>
<dbReference type="GO" id="GO:0016491">
    <property type="term" value="F:oxidoreductase activity"/>
    <property type="evidence" value="ECO:0007669"/>
    <property type="project" value="InterPro"/>
</dbReference>
<dbReference type="AlphaFoldDB" id="A0A2U1TC52"/>
<protein>
    <submittedName>
        <fullName evidence="2">Siderophore-interacting protein</fullName>
    </submittedName>
</protein>
<dbReference type="SUPFAM" id="SSF63380">
    <property type="entry name" value="Riboflavin synthase domain-like"/>
    <property type="match status" value="1"/>
</dbReference>
<dbReference type="RefSeq" id="WP_108963360.1">
    <property type="nucleotide sequence ID" value="NZ_QEFB01000013.1"/>
</dbReference>
<keyword evidence="3" id="KW-1185">Reference proteome</keyword>
<evidence type="ECO:0000313" key="3">
    <source>
        <dbReference type="Proteomes" id="UP000244962"/>
    </source>
</evidence>
<dbReference type="Gene3D" id="2.40.30.10">
    <property type="entry name" value="Translation factors"/>
    <property type="match status" value="1"/>
</dbReference>